<dbReference type="RefSeq" id="WP_068909805.1">
    <property type="nucleotide sequence ID" value="NZ_LXEW01000046.1"/>
</dbReference>
<comment type="subcellular location">
    <subcellularLocation>
        <location evidence="1">Cell membrane</location>
        <topology evidence="1">Multi-pass membrane protein</topology>
    </subcellularLocation>
</comment>
<feature type="transmembrane region" description="Helical" evidence="6">
    <location>
        <begin position="105"/>
        <end position="124"/>
    </location>
</feature>
<feature type="transmembrane region" description="Helical" evidence="6">
    <location>
        <begin position="455"/>
        <end position="472"/>
    </location>
</feature>
<dbReference type="AlphaFoldDB" id="A0A1B7JM37"/>
<keyword evidence="8" id="KW-1185">Reference proteome</keyword>
<dbReference type="PATRIC" id="fig|1354272.4.peg.3303"/>
<protein>
    <submittedName>
        <fullName evidence="7">Membrane protein</fullName>
    </submittedName>
</protein>
<feature type="transmembrane region" description="Helical" evidence="6">
    <location>
        <begin position="383"/>
        <end position="401"/>
    </location>
</feature>
<sequence length="645" mass="72587">MSYLMSTRFWRKNFSGFHRIFPSLTLHQWQINYILRCSIAAGLALFLAYYLELQMPYSAVATVLLVINPTHGVVLAKGMWRFLGTIFGMVAAFVLVSLFSQKPWLFIMGFAIWIGLCVAAMSLLRHFRASGAVVAGYTIGLATYGAMQHPEFAFDHIFGRGATVFIGILCLSIVTILFNKRPTENKLKSQIASVNQQLFEHLADQFNNFASGEKQASKNTETLLPTIYQLDDLLAVAKSESSSVAYKSIWVRHAMALLANAAITPLPMNLSQQMHLKIAQCWTAIAQEKSLSAQIKILDEIESICLENSQKPALGLLKLVDDIRQALNYFAMLDKKTGYKAARNVVFIRSFSAAWENGSRAAITLFLAGALWLITGWQHGDMMLLVLAPYCSLLATVPNPVPGSKAFFRGTLYAIPAACLCTFAILPLINGFPLLLIVLMLFWLPGIYATSVPKYGLTGLAYLVAFTILTDINNPIQYDFERFLNWSLAWAVATFFAWMGFLIILPKNIVAQKLKLYQRILNNTVIAFNQKIASPNVWQQKQQHRLILLANGPLLTPALIYTQLGVVVMQWKKQLSQHDQNNIQYYLSNIALRLTDPKKALLHIRKLQQNLLQEYKDSPSEYTNHYHFSHDMENLLLQLKALKTA</sequence>
<evidence type="ECO:0000313" key="8">
    <source>
        <dbReference type="Proteomes" id="UP000078224"/>
    </source>
</evidence>
<evidence type="ECO:0000256" key="3">
    <source>
        <dbReference type="ARBA" id="ARBA00022692"/>
    </source>
</evidence>
<dbReference type="EMBL" id="LXEW01000046">
    <property type="protein sequence ID" value="OAT48734.1"/>
    <property type="molecule type" value="Genomic_DNA"/>
</dbReference>
<evidence type="ECO:0000256" key="1">
    <source>
        <dbReference type="ARBA" id="ARBA00004651"/>
    </source>
</evidence>
<proteinExistence type="predicted"/>
<dbReference type="Pfam" id="PF04632">
    <property type="entry name" value="FUSC"/>
    <property type="match status" value="1"/>
</dbReference>
<dbReference type="Proteomes" id="UP000078224">
    <property type="component" value="Unassembled WGS sequence"/>
</dbReference>
<accession>A0A1B7JM37</accession>
<keyword evidence="3 6" id="KW-0812">Transmembrane</keyword>
<dbReference type="PANTHER" id="PTHR30509">
    <property type="entry name" value="P-HYDROXYBENZOIC ACID EFFLUX PUMP SUBUNIT-RELATED"/>
    <property type="match status" value="1"/>
</dbReference>
<reference evidence="7 8" key="1">
    <citation type="submission" date="2016-04" db="EMBL/GenBank/DDBJ databases">
        <title>ATOL: Assembling a taxonomically balanced genome-scale reconstruction of the evolutionary history of the Enterobacteriaceae.</title>
        <authorList>
            <person name="Plunkett G.III."/>
            <person name="Neeno-Eckwall E.C."/>
            <person name="Glasner J.D."/>
            <person name="Perna N.T."/>
        </authorList>
    </citation>
    <scope>NUCLEOTIDE SEQUENCE [LARGE SCALE GENOMIC DNA]</scope>
    <source>
        <strain evidence="7 8">ATCC 35613</strain>
    </source>
</reference>
<keyword evidence="5 6" id="KW-0472">Membrane</keyword>
<feature type="transmembrane region" description="Helical" evidence="6">
    <location>
        <begin position="82"/>
        <end position="99"/>
    </location>
</feature>
<feature type="transmembrane region" description="Helical" evidence="6">
    <location>
        <begin position="131"/>
        <end position="147"/>
    </location>
</feature>
<feature type="transmembrane region" description="Helical" evidence="6">
    <location>
        <begin position="484"/>
        <end position="505"/>
    </location>
</feature>
<keyword evidence="2" id="KW-1003">Cell membrane</keyword>
<comment type="caution">
    <text evidence="7">The sequence shown here is derived from an EMBL/GenBank/DDBJ whole genome shotgun (WGS) entry which is preliminary data.</text>
</comment>
<organism evidence="7 8">
    <name type="scientific">Providencia heimbachae ATCC 35613</name>
    <dbReference type="NCBI Taxonomy" id="1354272"/>
    <lineage>
        <taxon>Bacteria</taxon>
        <taxon>Pseudomonadati</taxon>
        <taxon>Pseudomonadota</taxon>
        <taxon>Gammaproteobacteria</taxon>
        <taxon>Enterobacterales</taxon>
        <taxon>Morganellaceae</taxon>
        <taxon>Providencia</taxon>
    </lineage>
</organism>
<feature type="transmembrane region" description="Helical" evidence="6">
    <location>
        <begin position="159"/>
        <end position="178"/>
    </location>
</feature>
<dbReference type="PANTHER" id="PTHR30509:SF40">
    <property type="entry name" value="BLR3852 PROTEIN"/>
    <property type="match status" value="1"/>
</dbReference>
<name>A0A1B7JM37_9GAMM</name>
<evidence type="ECO:0000256" key="6">
    <source>
        <dbReference type="SAM" id="Phobius"/>
    </source>
</evidence>
<dbReference type="GO" id="GO:0022857">
    <property type="term" value="F:transmembrane transporter activity"/>
    <property type="evidence" value="ECO:0007669"/>
    <property type="project" value="InterPro"/>
</dbReference>
<evidence type="ECO:0000313" key="7">
    <source>
        <dbReference type="EMBL" id="OAT48734.1"/>
    </source>
</evidence>
<dbReference type="InterPro" id="IPR006726">
    <property type="entry name" value="PHBA_efflux_AaeB/fusaric-R"/>
</dbReference>
<evidence type="ECO:0000256" key="2">
    <source>
        <dbReference type="ARBA" id="ARBA00022475"/>
    </source>
</evidence>
<feature type="transmembrane region" description="Helical" evidence="6">
    <location>
        <begin position="57"/>
        <end position="75"/>
    </location>
</feature>
<evidence type="ECO:0000256" key="5">
    <source>
        <dbReference type="ARBA" id="ARBA00023136"/>
    </source>
</evidence>
<feature type="transmembrane region" description="Helical" evidence="6">
    <location>
        <begin position="413"/>
        <end position="443"/>
    </location>
</feature>
<keyword evidence="4 6" id="KW-1133">Transmembrane helix</keyword>
<dbReference type="GO" id="GO:0005886">
    <property type="term" value="C:plasma membrane"/>
    <property type="evidence" value="ECO:0007669"/>
    <property type="project" value="UniProtKB-SubCell"/>
</dbReference>
<evidence type="ECO:0000256" key="4">
    <source>
        <dbReference type="ARBA" id="ARBA00022989"/>
    </source>
</evidence>
<feature type="transmembrane region" description="Helical" evidence="6">
    <location>
        <begin position="33"/>
        <end position="51"/>
    </location>
</feature>
<dbReference type="OrthoDB" id="6538131at2"/>
<gene>
    <name evidence="7" type="ORF">M998_3235</name>
</gene>
<feature type="transmembrane region" description="Helical" evidence="6">
    <location>
        <begin position="358"/>
        <end position="377"/>
    </location>
</feature>